<gene>
    <name evidence="13" type="ORF">ODALV1_LOCUS16845</name>
</gene>
<keyword evidence="6" id="KW-0963">Cytoplasm</keyword>
<keyword evidence="7" id="KW-0694">RNA-binding</keyword>
<evidence type="ECO:0000313" key="13">
    <source>
        <dbReference type="EMBL" id="CAL8115414.1"/>
    </source>
</evidence>
<evidence type="ECO:0000256" key="5">
    <source>
        <dbReference type="ARBA" id="ARBA00022196"/>
    </source>
</evidence>
<evidence type="ECO:0000256" key="12">
    <source>
        <dbReference type="ARBA" id="ARBA00030513"/>
    </source>
</evidence>
<comment type="function">
    <text evidence="11">Exhibits both single-stranded and double-stranded endoribonuclease activity. May act as an activator of RNA-induced silencing complex (RISC) by facilitating endonucleolytic cleavage of the siRNA passenger strand.</text>
</comment>
<evidence type="ECO:0000256" key="11">
    <source>
        <dbReference type="ARBA" id="ARBA00025410"/>
    </source>
</evidence>
<dbReference type="Gene3D" id="1.20.58.200">
    <property type="entry name" value="Translin, domain 2"/>
    <property type="match status" value="1"/>
</dbReference>
<dbReference type="InterPro" id="IPR016069">
    <property type="entry name" value="Translin_C"/>
</dbReference>
<evidence type="ECO:0000256" key="8">
    <source>
        <dbReference type="ARBA" id="ARBA00023125"/>
    </source>
</evidence>
<sequence>MASAEQEGSGDNQIDQTIWNVIEHYQKELDGESELRDKIRTVVKEIDRDTKKINFILLSMHAKPTEENLKVIAAKARKMFETAIHTSTSALKEAVPVGDHYKYNDHWRITFQRLAFVAATTIYLETGTVCTLREAADLLGIMSAEDKESVDFKVFLDYEDYLVGLVDMSAELSRLARNCITFGDNIAKVYSIHECMNKLTLGMHNITFKNDYLRKRYDGMKYHVKAVEEVIYDLKIRGLKVTNSNSDETAATEPK</sequence>
<evidence type="ECO:0000256" key="10">
    <source>
        <dbReference type="ARBA" id="ARBA00025374"/>
    </source>
</evidence>
<proteinExistence type="inferred from homology"/>
<evidence type="ECO:0000256" key="6">
    <source>
        <dbReference type="ARBA" id="ARBA00022490"/>
    </source>
</evidence>
<evidence type="ECO:0000256" key="1">
    <source>
        <dbReference type="ARBA" id="ARBA00004123"/>
    </source>
</evidence>
<dbReference type="InterPro" id="IPR036081">
    <property type="entry name" value="Translin_sf"/>
</dbReference>
<dbReference type="Pfam" id="PF01997">
    <property type="entry name" value="Translin"/>
    <property type="match status" value="1"/>
</dbReference>
<comment type="subunit">
    <text evidence="4">Ring-shaped heterooctamer of six TSN and two TSNAX subunits, DNA/RNA binding occurs inside the ring.</text>
</comment>
<comment type="caution">
    <text evidence="13">The sequence shown here is derived from an EMBL/GenBank/DDBJ whole genome shotgun (WGS) entry which is preliminary data.</text>
</comment>
<reference evidence="13 14" key="1">
    <citation type="submission" date="2024-08" db="EMBL/GenBank/DDBJ databases">
        <authorList>
            <person name="Cucini C."/>
            <person name="Frati F."/>
        </authorList>
    </citation>
    <scope>NUCLEOTIDE SEQUENCE [LARGE SCALE GENOMIC DNA]</scope>
</reference>
<dbReference type="Gene3D" id="1.20.58.190">
    <property type="entry name" value="Translin, domain 1"/>
    <property type="match status" value="1"/>
</dbReference>
<comment type="function">
    <text evidence="10">DNA-binding protein that specifically recognizes consensus sequences at the breakpoint junctions in chromosomal translocations, mostly involving immunoglobulin (Ig)/T-cell receptor gene segments. Seems to recognize single-stranded DNA ends generated by staggered breaks occurring at recombination hot spots.</text>
</comment>
<evidence type="ECO:0000256" key="9">
    <source>
        <dbReference type="ARBA" id="ARBA00023242"/>
    </source>
</evidence>
<protein>
    <recommendedName>
        <fullName evidence="5">Translin</fullName>
    </recommendedName>
    <alternativeName>
        <fullName evidence="12">Component 3 of promoter of RISC</fullName>
    </alternativeName>
</protein>
<keyword evidence="8" id="KW-0238">DNA-binding</keyword>
<keyword evidence="14" id="KW-1185">Reference proteome</keyword>
<dbReference type="PANTHER" id="PTHR10741">
    <property type="entry name" value="TRANSLIN AND TRANSLIN ASSOCIATED PROTEIN X"/>
    <property type="match status" value="1"/>
</dbReference>
<dbReference type="CDD" id="cd14819">
    <property type="entry name" value="Translin"/>
    <property type="match status" value="1"/>
</dbReference>
<dbReference type="EMBL" id="CAXLJM020000051">
    <property type="protein sequence ID" value="CAL8115414.1"/>
    <property type="molecule type" value="Genomic_DNA"/>
</dbReference>
<comment type="similarity">
    <text evidence="3">Belongs to the translin family.</text>
</comment>
<organism evidence="13 14">
    <name type="scientific">Orchesella dallaii</name>
    <dbReference type="NCBI Taxonomy" id="48710"/>
    <lineage>
        <taxon>Eukaryota</taxon>
        <taxon>Metazoa</taxon>
        <taxon>Ecdysozoa</taxon>
        <taxon>Arthropoda</taxon>
        <taxon>Hexapoda</taxon>
        <taxon>Collembola</taxon>
        <taxon>Entomobryomorpha</taxon>
        <taxon>Entomobryoidea</taxon>
        <taxon>Orchesellidae</taxon>
        <taxon>Orchesellinae</taxon>
        <taxon>Orchesella</taxon>
    </lineage>
</organism>
<dbReference type="InterPro" id="IPR016068">
    <property type="entry name" value="Translin_N"/>
</dbReference>
<evidence type="ECO:0000256" key="3">
    <source>
        <dbReference type="ARBA" id="ARBA00005902"/>
    </source>
</evidence>
<evidence type="ECO:0000256" key="2">
    <source>
        <dbReference type="ARBA" id="ARBA00004496"/>
    </source>
</evidence>
<dbReference type="InterPro" id="IPR002848">
    <property type="entry name" value="Translin_fam"/>
</dbReference>
<evidence type="ECO:0000313" key="14">
    <source>
        <dbReference type="Proteomes" id="UP001642540"/>
    </source>
</evidence>
<dbReference type="SUPFAM" id="SSF74784">
    <property type="entry name" value="Translin"/>
    <property type="match status" value="1"/>
</dbReference>
<dbReference type="InterPro" id="IPR033956">
    <property type="entry name" value="Translin"/>
</dbReference>
<evidence type="ECO:0000256" key="7">
    <source>
        <dbReference type="ARBA" id="ARBA00022884"/>
    </source>
</evidence>
<evidence type="ECO:0000256" key="4">
    <source>
        <dbReference type="ARBA" id="ARBA00011685"/>
    </source>
</evidence>
<name>A0ABP1QZG9_9HEXA</name>
<keyword evidence="9" id="KW-0539">Nucleus</keyword>
<dbReference type="Proteomes" id="UP001642540">
    <property type="component" value="Unassembled WGS sequence"/>
</dbReference>
<comment type="subcellular location">
    <subcellularLocation>
        <location evidence="2">Cytoplasm</location>
    </subcellularLocation>
    <subcellularLocation>
        <location evidence="1">Nucleus</location>
    </subcellularLocation>
</comment>
<accession>A0ABP1QZG9</accession>